<dbReference type="PANTHER" id="PTHR10359">
    <property type="entry name" value="A/G-SPECIFIC ADENINE GLYCOSYLASE/ENDONUCLEASE III"/>
    <property type="match status" value="1"/>
</dbReference>
<feature type="binding site" evidence="10">
    <location>
        <position position="212"/>
    </location>
    <ligand>
        <name>[4Fe-4S] cluster</name>
        <dbReference type="ChEBI" id="CHEBI:49883"/>
    </ligand>
</feature>
<keyword evidence="5 10" id="KW-0378">Hydrolase</keyword>
<dbReference type="AlphaFoldDB" id="K2BWG8"/>
<evidence type="ECO:0000256" key="4">
    <source>
        <dbReference type="ARBA" id="ARBA00022763"/>
    </source>
</evidence>
<dbReference type="InterPro" id="IPR003265">
    <property type="entry name" value="HhH-GPD_domain"/>
</dbReference>
<feature type="domain" description="HhH-GPD" evidence="11">
    <location>
        <begin position="56"/>
        <end position="203"/>
    </location>
</feature>
<evidence type="ECO:0000256" key="8">
    <source>
        <dbReference type="ARBA" id="ARBA00023204"/>
    </source>
</evidence>
<dbReference type="HAMAP" id="MF_00942">
    <property type="entry name" value="Nth"/>
    <property type="match status" value="1"/>
</dbReference>
<keyword evidence="4 10" id="KW-0227">DNA damage</keyword>
<dbReference type="FunFam" id="1.10.340.30:FF:000001">
    <property type="entry name" value="Endonuclease III"/>
    <property type="match status" value="1"/>
</dbReference>
<organism evidence="12">
    <name type="scientific">uncultured bacterium</name>
    <name type="common">gcode 4</name>
    <dbReference type="NCBI Taxonomy" id="1234023"/>
    <lineage>
        <taxon>Bacteria</taxon>
        <taxon>environmental samples</taxon>
    </lineage>
</organism>
<feature type="binding site" evidence="10">
    <location>
        <position position="205"/>
    </location>
    <ligand>
        <name>[4Fe-4S] cluster</name>
        <dbReference type="ChEBI" id="CHEBI:49883"/>
    </ligand>
</feature>
<dbReference type="SUPFAM" id="SSF48150">
    <property type="entry name" value="DNA-glycosylase"/>
    <property type="match status" value="1"/>
</dbReference>
<evidence type="ECO:0000256" key="9">
    <source>
        <dbReference type="ARBA" id="ARBA00023295"/>
    </source>
</evidence>
<comment type="catalytic activity">
    <reaction evidence="10">
        <text>2'-deoxyribonucleotide-(2'-deoxyribose 5'-phosphate)-2'-deoxyribonucleotide-DNA = a 3'-end 2'-deoxyribonucleotide-(2,3-dehydro-2,3-deoxyribose 5'-phosphate)-DNA + a 5'-end 5'-phospho-2'-deoxyribonucleoside-DNA + H(+)</text>
        <dbReference type="Rhea" id="RHEA:66592"/>
        <dbReference type="Rhea" id="RHEA-COMP:13180"/>
        <dbReference type="Rhea" id="RHEA-COMP:16897"/>
        <dbReference type="Rhea" id="RHEA-COMP:17067"/>
        <dbReference type="ChEBI" id="CHEBI:15378"/>
        <dbReference type="ChEBI" id="CHEBI:136412"/>
        <dbReference type="ChEBI" id="CHEBI:157695"/>
        <dbReference type="ChEBI" id="CHEBI:167181"/>
        <dbReference type="EC" id="4.2.99.18"/>
    </reaction>
</comment>
<dbReference type="InterPro" id="IPR003651">
    <property type="entry name" value="Endonuclease3_FeS-loop_motif"/>
</dbReference>
<keyword evidence="6 10" id="KW-0408">Iron</keyword>
<evidence type="ECO:0000256" key="10">
    <source>
        <dbReference type="HAMAP-Rule" id="MF_00942"/>
    </source>
</evidence>
<keyword evidence="3 10" id="KW-0479">Metal-binding</keyword>
<feature type="binding site" evidence="10">
    <location>
        <position position="215"/>
    </location>
    <ligand>
        <name>[4Fe-4S] cluster</name>
        <dbReference type="ChEBI" id="CHEBI:49883"/>
    </ligand>
</feature>
<dbReference type="PIRSF" id="PIRSF001435">
    <property type="entry name" value="Nth"/>
    <property type="match status" value="1"/>
</dbReference>
<evidence type="ECO:0000256" key="7">
    <source>
        <dbReference type="ARBA" id="ARBA00023014"/>
    </source>
</evidence>
<evidence type="ECO:0000259" key="11">
    <source>
        <dbReference type="SMART" id="SM00478"/>
    </source>
</evidence>
<evidence type="ECO:0000256" key="1">
    <source>
        <dbReference type="ARBA" id="ARBA00008343"/>
    </source>
</evidence>
<name>K2BWG8_9BACT</name>
<evidence type="ECO:0000256" key="6">
    <source>
        <dbReference type="ARBA" id="ARBA00023004"/>
    </source>
</evidence>
<dbReference type="GO" id="GO:0140078">
    <property type="term" value="F:class I DNA-(apurinic or apyrimidinic site) endonuclease activity"/>
    <property type="evidence" value="ECO:0007669"/>
    <property type="project" value="UniProtKB-EC"/>
</dbReference>
<proteinExistence type="inferred from homology"/>
<comment type="cofactor">
    <cofactor evidence="10">
        <name>[4Fe-4S] cluster</name>
        <dbReference type="ChEBI" id="CHEBI:49883"/>
    </cofactor>
    <text evidence="10">Binds 1 [4Fe-4S] cluster.</text>
</comment>
<comment type="caution">
    <text evidence="12">The sequence shown here is derived from an EMBL/GenBank/DDBJ whole genome shotgun (WGS) entry which is preliminary data.</text>
</comment>
<comment type="function">
    <text evidence="10">DNA repair enzyme that has both DNA N-glycosylase activity and AP-lyase activity. The DNA N-glycosylase activity releases various damaged pyrimidines from DNA by cleaving the N-glycosidic bond, leaving an AP (apurinic/apyrimidinic) site. The AP-lyase activity cleaves the phosphodiester bond 3' to the AP site by a beta-elimination, leaving a 3'-terminal unsaturated sugar and a product with a terminal 5'-phosphate.</text>
</comment>
<dbReference type="Gene3D" id="1.10.1670.10">
    <property type="entry name" value="Helix-hairpin-Helix base-excision DNA repair enzymes (C-terminal)"/>
    <property type="match status" value="1"/>
</dbReference>
<dbReference type="GO" id="GO:0019104">
    <property type="term" value="F:DNA N-glycosylase activity"/>
    <property type="evidence" value="ECO:0007669"/>
    <property type="project" value="UniProtKB-UniRule"/>
</dbReference>
<keyword evidence="7 10" id="KW-0411">Iron-sulfur</keyword>
<dbReference type="Pfam" id="PF10576">
    <property type="entry name" value="EndIII_4Fe-2S"/>
    <property type="match status" value="1"/>
</dbReference>
<dbReference type="InterPro" id="IPR023170">
    <property type="entry name" value="HhH_base_excis_C"/>
</dbReference>
<evidence type="ECO:0000256" key="3">
    <source>
        <dbReference type="ARBA" id="ARBA00022723"/>
    </source>
</evidence>
<evidence type="ECO:0000313" key="12">
    <source>
        <dbReference type="EMBL" id="EKD66584.1"/>
    </source>
</evidence>
<keyword evidence="10" id="KW-0456">Lyase</keyword>
<dbReference type="PANTHER" id="PTHR10359:SF18">
    <property type="entry name" value="ENDONUCLEASE III"/>
    <property type="match status" value="1"/>
</dbReference>
<dbReference type="GO" id="GO:0006285">
    <property type="term" value="P:base-excision repair, AP site formation"/>
    <property type="evidence" value="ECO:0007669"/>
    <property type="project" value="TreeGrafter"/>
</dbReference>
<accession>K2BWG8</accession>
<protein>
    <recommendedName>
        <fullName evidence="10">Endonuclease III</fullName>
        <ecNumber evidence="10">4.2.99.18</ecNumber>
    </recommendedName>
    <alternativeName>
        <fullName evidence="10">DNA-(apurinic or apyrimidinic site) lyase</fullName>
    </alternativeName>
</protein>
<keyword evidence="9 10" id="KW-0326">Glycosidase</keyword>
<dbReference type="GO" id="GO:0051539">
    <property type="term" value="F:4 iron, 4 sulfur cluster binding"/>
    <property type="evidence" value="ECO:0007669"/>
    <property type="project" value="UniProtKB-UniRule"/>
</dbReference>
<reference evidence="12" key="1">
    <citation type="journal article" date="2012" name="Science">
        <title>Fermentation, hydrogen, and sulfur metabolism in multiple uncultivated bacterial phyla.</title>
        <authorList>
            <person name="Wrighton K.C."/>
            <person name="Thomas B.C."/>
            <person name="Sharon I."/>
            <person name="Miller C.S."/>
            <person name="Castelle C.J."/>
            <person name="VerBerkmoes N.C."/>
            <person name="Wilkins M.J."/>
            <person name="Hettich R.L."/>
            <person name="Lipton M.S."/>
            <person name="Williams K.H."/>
            <person name="Long P.E."/>
            <person name="Banfield J.F."/>
        </authorList>
    </citation>
    <scope>NUCLEOTIDE SEQUENCE [LARGE SCALE GENOMIC DNA]</scope>
</reference>
<dbReference type="GO" id="GO:0003677">
    <property type="term" value="F:DNA binding"/>
    <property type="evidence" value="ECO:0007669"/>
    <property type="project" value="UniProtKB-UniRule"/>
</dbReference>
<evidence type="ECO:0000256" key="2">
    <source>
        <dbReference type="ARBA" id="ARBA00022485"/>
    </source>
</evidence>
<keyword evidence="8 10" id="KW-0234">DNA repair</keyword>
<evidence type="ECO:0000256" key="5">
    <source>
        <dbReference type="ARBA" id="ARBA00022801"/>
    </source>
</evidence>
<dbReference type="EMBL" id="AMFJ01021615">
    <property type="protein sequence ID" value="EKD66584.1"/>
    <property type="molecule type" value="Genomic_DNA"/>
</dbReference>
<sequence>MFFCKRRYYILEINFRKMKSKKEISEIFDKIYKLYPNFKTELFYKTPFQLVVAVIMSAQATDKQVNKINKDFFEKVENPVDLEKLSLDEIENYLKSLNYYKNKSKYIKNLSEILYRKYNSEIPNNLEILKTLPGIWIKTAKVILWILYDAPYIWVDTHIHRVTNRIGIVKTKTPEQTDRVLEKKLTLSQKRKMHHALVLFWRYICTAKKPKCLQCPVNNLCDYYSVISKAKAITSSSWA</sequence>
<dbReference type="InterPro" id="IPR011257">
    <property type="entry name" value="DNA_glycosylase"/>
</dbReference>
<keyword evidence="10" id="KW-0238">DNA-binding</keyword>
<dbReference type="PROSITE" id="PS00764">
    <property type="entry name" value="ENDONUCLEASE_III_1"/>
    <property type="match status" value="1"/>
</dbReference>
<dbReference type="Pfam" id="PF00730">
    <property type="entry name" value="HhH-GPD"/>
    <property type="match status" value="1"/>
</dbReference>
<dbReference type="InterPro" id="IPR005759">
    <property type="entry name" value="Nth"/>
</dbReference>
<dbReference type="SMART" id="SM00478">
    <property type="entry name" value="ENDO3c"/>
    <property type="match status" value="1"/>
</dbReference>
<dbReference type="NCBIfam" id="TIGR01083">
    <property type="entry name" value="nth"/>
    <property type="match status" value="1"/>
</dbReference>
<dbReference type="EC" id="4.2.99.18" evidence="10"/>
<gene>
    <name evidence="10" type="primary">nth</name>
    <name evidence="12" type="ORF">ACD_49C00029G0012</name>
</gene>
<dbReference type="Gene3D" id="1.10.340.30">
    <property type="entry name" value="Hypothetical protein, domain 2"/>
    <property type="match status" value="1"/>
</dbReference>
<comment type="similarity">
    <text evidence="1 10">Belongs to the Nth/MutY family.</text>
</comment>
<dbReference type="InterPro" id="IPR004035">
    <property type="entry name" value="Endouclease-III_FeS-bd_BS"/>
</dbReference>
<dbReference type="SMART" id="SM00525">
    <property type="entry name" value="FES"/>
    <property type="match status" value="1"/>
</dbReference>
<keyword evidence="2 10" id="KW-0004">4Fe-4S</keyword>
<dbReference type="CDD" id="cd00056">
    <property type="entry name" value="ENDO3c"/>
    <property type="match status" value="1"/>
</dbReference>
<dbReference type="GO" id="GO:0046872">
    <property type="term" value="F:metal ion binding"/>
    <property type="evidence" value="ECO:0007669"/>
    <property type="project" value="UniProtKB-KW"/>
</dbReference>
<feature type="binding site" evidence="10">
    <location>
        <position position="221"/>
    </location>
    <ligand>
        <name>[4Fe-4S] cluster</name>
        <dbReference type="ChEBI" id="CHEBI:49883"/>
    </ligand>
</feature>